<dbReference type="CDD" id="cd16448">
    <property type="entry name" value="RING-H2"/>
    <property type="match status" value="1"/>
</dbReference>
<dbReference type="SUPFAM" id="SSF57850">
    <property type="entry name" value="RING/U-box"/>
    <property type="match status" value="1"/>
</dbReference>
<evidence type="ECO:0000256" key="1">
    <source>
        <dbReference type="ARBA" id="ARBA00022771"/>
    </source>
</evidence>
<dbReference type="SMART" id="SM00184">
    <property type="entry name" value="RING"/>
    <property type="match status" value="1"/>
</dbReference>
<evidence type="ECO:0000256" key="4">
    <source>
        <dbReference type="SAM" id="MobiDB-lite"/>
    </source>
</evidence>
<dbReference type="GO" id="GO:0008270">
    <property type="term" value="F:zinc ion binding"/>
    <property type="evidence" value="ECO:0007669"/>
    <property type="project" value="UniProtKB-KW"/>
</dbReference>
<accession>A0A069DMV3</accession>
<keyword evidence="2" id="KW-0862">Zinc</keyword>
<keyword evidence="1 3" id="KW-0479">Metal-binding</keyword>
<reference evidence="7" key="1">
    <citation type="journal article" date="2015" name="J. Med. Entomol.">
        <title>A Deep Insight Into the Sialotranscriptome of the Chagas Disease Vector, Panstrongylus megistus (Hemiptera: Heteroptera).</title>
        <authorList>
            <person name="Ribeiro J.M."/>
            <person name="Schwarz A."/>
            <person name="Francischetti I.M."/>
        </authorList>
    </citation>
    <scope>NUCLEOTIDE SEQUENCE</scope>
    <source>
        <tissue evidence="7">Salivary glands</tissue>
    </source>
</reference>
<feature type="region of interest" description="Disordered" evidence="4">
    <location>
        <begin position="33"/>
        <end position="60"/>
    </location>
</feature>
<keyword evidence="5" id="KW-1133">Transmembrane helix</keyword>
<name>A0A069DMV3_9HEMI</name>
<dbReference type="InterPro" id="IPR013083">
    <property type="entry name" value="Znf_RING/FYVE/PHD"/>
</dbReference>
<keyword evidence="5" id="KW-0812">Transmembrane</keyword>
<evidence type="ECO:0000256" key="5">
    <source>
        <dbReference type="SAM" id="Phobius"/>
    </source>
</evidence>
<keyword evidence="5" id="KW-0472">Membrane</keyword>
<proteinExistence type="evidence at transcript level"/>
<sequence length="120" mass="13927">MVVQYVRAVVLTVSVIAVIATFLRRRANAHREAPHSYWSSRNEERSENMRQNEERSENMSNRNCGVCDESLNSDEQEKITLNLCRHTFHKICLQSYQLARSLEHDDPNVCPLATCRTSFL</sequence>
<evidence type="ECO:0000313" key="7">
    <source>
        <dbReference type="EMBL" id="JAC85378.1"/>
    </source>
</evidence>
<evidence type="ECO:0000256" key="3">
    <source>
        <dbReference type="PROSITE-ProRule" id="PRU00175"/>
    </source>
</evidence>
<dbReference type="EMBL" id="GBGD01003511">
    <property type="protein sequence ID" value="JAC85378.1"/>
    <property type="molecule type" value="mRNA"/>
</dbReference>
<organism evidence="7">
    <name type="scientific">Panstrongylus megistus</name>
    <dbReference type="NCBI Taxonomy" id="65343"/>
    <lineage>
        <taxon>Eukaryota</taxon>
        <taxon>Metazoa</taxon>
        <taxon>Ecdysozoa</taxon>
        <taxon>Arthropoda</taxon>
        <taxon>Hexapoda</taxon>
        <taxon>Insecta</taxon>
        <taxon>Pterygota</taxon>
        <taxon>Neoptera</taxon>
        <taxon>Paraneoptera</taxon>
        <taxon>Hemiptera</taxon>
        <taxon>Heteroptera</taxon>
        <taxon>Panheteroptera</taxon>
        <taxon>Cimicomorpha</taxon>
        <taxon>Reduviidae</taxon>
        <taxon>Triatominae</taxon>
        <taxon>Panstrongylus</taxon>
    </lineage>
</organism>
<evidence type="ECO:0000256" key="2">
    <source>
        <dbReference type="ARBA" id="ARBA00022833"/>
    </source>
</evidence>
<evidence type="ECO:0000259" key="6">
    <source>
        <dbReference type="PROSITE" id="PS50089"/>
    </source>
</evidence>
<dbReference type="InterPro" id="IPR001841">
    <property type="entry name" value="Znf_RING"/>
</dbReference>
<feature type="domain" description="RING-type" evidence="6">
    <location>
        <begin position="64"/>
        <end position="112"/>
    </location>
</feature>
<feature type="compositionally biased region" description="Basic and acidic residues" evidence="4">
    <location>
        <begin position="41"/>
        <end position="57"/>
    </location>
</feature>
<feature type="transmembrane region" description="Helical" evidence="5">
    <location>
        <begin position="6"/>
        <end position="23"/>
    </location>
</feature>
<dbReference type="Gene3D" id="3.30.40.10">
    <property type="entry name" value="Zinc/RING finger domain, C3HC4 (zinc finger)"/>
    <property type="match status" value="1"/>
</dbReference>
<dbReference type="PROSITE" id="PS50089">
    <property type="entry name" value="ZF_RING_2"/>
    <property type="match status" value="1"/>
</dbReference>
<keyword evidence="1 3" id="KW-0863">Zinc-finger</keyword>
<dbReference type="AlphaFoldDB" id="A0A069DMV3"/>
<protein>
    <submittedName>
        <fullName evidence="7">Putative secreted protein</fullName>
    </submittedName>
</protein>